<keyword evidence="3" id="KW-1185">Reference proteome</keyword>
<reference evidence="2 3" key="1">
    <citation type="journal article" date="2024" name="G3 (Bethesda)">
        <title>Genome assembly of Hibiscus sabdariffa L. provides insights into metabolisms of medicinal natural products.</title>
        <authorList>
            <person name="Kim T."/>
        </authorList>
    </citation>
    <scope>NUCLEOTIDE SEQUENCE [LARGE SCALE GENOMIC DNA]</scope>
    <source>
        <strain evidence="2">TK-2024</strain>
        <tissue evidence="2">Old leaves</tissue>
    </source>
</reference>
<keyword evidence="1" id="KW-1133">Transmembrane helix</keyword>
<dbReference type="PANTHER" id="PTHR13448:SF14">
    <property type="entry name" value="F26K24.17 PROTEIN"/>
    <property type="match status" value="1"/>
</dbReference>
<keyword evidence="1" id="KW-0812">Transmembrane</keyword>
<dbReference type="PANTHER" id="PTHR13448">
    <property type="entry name" value="TRANSMEMBRANE PROTEIN 214"/>
    <property type="match status" value="1"/>
</dbReference>
<dbReference type="EMBL" id="JBBPBM010000006">
    <property type="protein sequence ID" value="KAK8579549.1"/>
    <property type="molecule type" value="Genomic_DNA"/>
</dbReference>
<keyword evidence="1" id="KW-0472">Membrane</keyword>
<sequence>MLSAVEYFSSYWILSASTARTILVNGAVRKGERLVPPSSFDILMRVTFPASSARVMDHGCIKALAIGVVAFAVAAAVVSPNIDVQEWSKLYVGFSS</sequence>
<accession>A0ABR2FFK9</accession>
<proteinExistence type="predicted"/>
<evidence type="ECO:0000313" key="2">
    <source>
        <dbReference type="EMBL" id="KAK8579549.1"/>
    </source>
</evidence>
<gene>
    <name evidence="2" type="ORF">V6N12_069870</name>
</gene>
<evidence type="ECO:0000313" key="3">
    <source>
        <dbReference type="Proteomes" id="UP001472677"/>
    </source>
</evidence>
<dbReference type="Proteomes" id="UP001472677">
    <property type="component" value="Unassembled WGS sequence"/>
</dbReference>
<evidence type="ECO:0000256" key="1">
    <source>
        <dbReference type="SAM" id="Phobius"/>
    </source>
</evidence>
<name>A0ABR2FFK9_9ROSI</name>
<dbReference type="InterPro" id="IPR019308">
    <property type="entry name" value="TMEM214"/>
</dbReference>
<evidence type="ECO:0008006" key="4">
    <source>
        <dbReference type="Google" id="ProtNLM"/>
    </source>
</evidence>
<comment type="caution">
    <text evidence="2">The sequence shown here is derived from an EMBL/GenBank/DDBJ whole genome shotgun (WGS) entry which is preliminary data.</text>
</comment>
<protein>
    <recommendedName>
        <fullName evidence="4">CASP-like protein</fullName>
    </recommendedName>
</protein>
<feature type="transmembrane region" description="Helical" evidence="1">
    <location>
        <begin position="63"/>
        <end position="82"/>
    </location>
</feature>
<organism evidence="2 3">
    <name type="scientific">Hibiscus sabdariffa</name>
    <name type="common">roselle</name>
    <dbReference type="NCBI Taxonomy" id="183260"/>
    <lineage>
        <taxon>Eukaryota</taxon>
        <taxon>Viridiplantae</taxon>
        <taxon>Streptophyta</taxon>
        <taxon>Embryophyta</taxon>
        <taxon>Tracheophyta</taxon>
        <taxon>Spermatophyta</taxon>
        <taxon>Magnoliopsida</taxon>
        <taxon>eudicotyledons</taxon>
        <taxon>Gunneridae</taxon>
        <taxon>Pentapetalae</taxon>
        <taxon>rosids</taxon>
        <taxon>malvids</taxon>
        <taxon>Malvales</taxon>
        <taxon>Malvaceae</taxon>
        <taxon>Malvoideae</taxon>
        <taxon>Hibiscus</taxon>
    </lineage>
</organism>